<sequence length="99" mass="11463">MNPFEKIFNDQVISRLEESGTIPLYNGELSRILYAFSCFNKEVTYNEERDAYRITLSFLMDDREYILSKIRFLGSGRRQGTAAEDVGNVCEGACEIRNY</sequence>
<gene>
    <name evidence="1" type="ORF">SAMN05518846_107103</name>
</gene>
<keyword evidence="2" id="KW-1185">Reference proteome</keyword>
<reference evidence="2" key="1">
    <citation type="submission" date="2016-10" db="EMBL/GenBank/DDBJ databases">
        <authorList>
            <person name="Varghese N."/>
            <person name="Submissions S."/>
        </authorList>
    </citation>
    <scope>NUCLEOTIDE SEQUENCE [LARGE SCALE GENOMIC DNA]</scope>
    <source>
        <strain evidence="2">OK042</strain>
    </source>
</reference>
<protein>
    <submittedName>
        <fullName evidence="1">Uncharacterized protein</fullName>
    </submittedName>
</protein>
<evidence type="ECO:0000313" key="1">
    <source>
        <dbReference type="EMBL" id="SFJ96787.1"/>
    </source>
</evidence>
<dbReference type="STRING" id="1884381.SAMN05518846_107103"/>
<organism evidence="1 2">
    <name type="scientific">Brevibacillus centrosporus</name>
    <dbReference type="NCBI Taxonomy" id="54910"/>
    <lineage>
        <taxon>Bacteria</taxon>
        <taxon>Bacillati</taxon>
        <taxon>Bacillota</taxon>
        <taxon>Bacilli</taxon>
        <taxon>Bacillales</taxon>
        <taxon>Paenibacillaceae</taxon>
        <taxon>Brevibacillus</taxon>
    </lineage>
</organism>
<proteinExistence type="predicted"/>
<evidence type="ECO:0000313" key="2">
    <source>
        <dbReference type="Proteomes" id="UP000198915"/>
    </source>
</evidence>
<accession>A0A1I3VR90</accession>
<dbReference type="Proteomes" id="UP000198915">
    <property type="component" value="Unassembled WGS sequence"/>
</dbReference>
<dbReference type="AlphaFoldDB" id="A0A1I3VR90"/>
<dbReference type="EMBL" id="FORT01000007">
    <property type="protein sequence ID" value="SFJ96787.1"/>
    <property type="molecule type" value="Genomic_DNA"/>
</dbReference>
<name>A0A1I3VR90_9BACL</name>